<dbReference type="KEGG" id="bths:CNY62_10805"/>
<organism evidence="4 5">
    <name type="scientific">Brochothrix thermosphacta</name>
    <name type="common">Microbacterium thermosphactum</name>
    <dbReference type="NCBI Taxonomy" id="2756"/>
    <lineage>
        <taxon>Bacteria</taxon>
        <taxon>Bacillati</taxon>
        <taxon>Bacillota</taxon>
        <taxon>Bacilli</taxon>
        <taxon>Bacillales</taxon>
        <taxon>Listeriaceae</taxon>
        <taxon>Brochothrix</taxon>
    </lineage>
</organism>
<dbReference type="STRING" id="2756.BFR44_05230"/>
<reference evidence="4 5" key="1">
    <citation type="submission" date="2017-09" db="EMBL/GenBank/DDBJ databases">
        <title>Complete Genome Sequences of Two Strains of the Meat Spoilage Bacterium Brochothrix thermosphacta Isolated from Ground Chicken.</title>
        <authorList>
            <person name="Paoli G.C."/>
            <person name="Wijey C."/>
            <person name="Chen C.-Y."/>
            <person name="Nguyen L."/>
            <person name="Yan X."/>
            <person name="Irwin P.L."/>
        </authorList>
    </citation>
    <scope>NUCLEOTIDE SEQUENCE [LARGE SCALE GENOMIC DNA]</scope>
    <source>
        <strain evidence="4 5">BI</strain>
    </source>
</reference>
<evidence type="ECO:0000313" key="4">
    <source>
        <dbReference type="EMBL" id="ATF26800.1"/>
    </source>
</evidence>
<dbReference type="Pfam" id="PF13731">
    <property type="entry name" value="WxL"/>
    <property type="match status" value="1"/>
</dbReference>
<feature type="domain" description="WxL" evidence="3">
    <location>
        <begin position="32"/>
        <end position="230"/>
    </location>
</feature>
<dbReference type="Proteomes" id="UP000243591">
    <property type="component" value="Chromosome"/>
</dbReference>
<evidence type="ECO:0000256" key="1">
    <source>
        <dbReference type="SAM" id="MobiDB-lite"/>
    </source>
</evidence>
<protein>
    <submittedName>
        <fullName evidence="4">WxL domain-containing protein</fullName>
    </submittedName>
</protein>
<dbReference type="AlphaFoldDB" id="A0A291KII3"/>
<keyword evidence="2" id="KW-0732">Signal</keyword>
<feature type="chain" id="PRO_5030043031" evidence="2">
    <location>
        <begin position="29"/>
        <end position="233"/>
    </location>
</feature>
<dbReference type="OrthoDB" id="2356942at2"/>
<feature type="region of interest" description="Disordered" evidence="1">
    <location>
        <begin position="45"/>
        <end position="77"/>
    </location>
</feature>
<proteinExistence type="predicted"/>
<dbReference type="InterPro" id="IPR027994">
    <property type="entry name" value="WxL_dom"/>
</dbReference>
<dbReference type="RefSeq" id="WP_081315949.1">
    <property type="nucleotide sequence ID" value="NZ_CP016841.1"/>
</dbReference>
<evidence type="ECO:0000256" key="2">
    <source>
        <dbReference type="SAM" id="SignalP"/>
    </source>
</evidence>
<evidence type="ECO:0000259" key="3">
    <source>
        <dbReference type="Pfam" id="PF13731"/>
    </source>
</evidence>
<accession>A0A291KII3</accession>
<name>A0A291KII3_BROTH</name>
<keyword evidence="5" id="KW-1185">Reference proteome</keyword>
<gene>
    <name evidence="4" type="ORF">CNY62_10805</name>
</gene>
<evidence type="ECO:0000313" key="5">
    <source>
        <dbReference type="Proteomes" id="UP000243591"/>
    </source>
</evidence>
<sequence length="233" mass="24397">MERFNKRIASSLVVLIGLPLMTIPSVSANETTVSAPSEMIIRFLPGSTGPTAPINPINPGEKPKPDPIDPTNPGTGQSGTLTIDFLSNFKFGEQALGKKEYYAVNENPYMQVTDKRGLSNGWVLTAAVSPFESADGRSQLTGAELTLGKGNVKSLAGNISSAPIAQAVTFKNNDSFTVMKAGNGGSRGTWINVLSGKAGSNEKIKLTVPAGAKANVDYSAVMKWQLADAPAGL</sequence>
<feature type="signal peptide" evidence="2">
    <location>
        <begin position="1"/>
        <end position="28"/>
    </location>
</feature>
<dbReference type="EMBL" id="CP023483">
    <property type="protein sequence ID" value="ATF26800.1"/>
    <property type="molecule type" value="Genomic_DNA"/>
</dbReference>